<evidence type="ECO:0000313" key="1">
    <source>
        <dbReference type="EMBL" id="GEU76439.1"/>
    </source>
</evidence>
<protein>
    <submittedName>
        <fullName evidence="1">Uncharacterized protein</fullName>
    </submittedName>
</protein>
<organism evidence="1">
    <name type="scientific">Tanacetum cinerariifolium</name>
    <name type="common">Dalmatian daisy</name>
    <name type="synonym">Chrysanthemum cinerariifolium</name>
    <dbReference type="NCBI Taxonomy" id="118510"/>
    <lineage>
        <taxon>Eukaryota</taxon>
        <taxon>Viridiplantae</taxon>
        <taxon>Streptophyta</taxon>
        <taxon>Embryophyta</taxon>
        <taxon>Tracheophyta</taxon>
        <taxon>Spermatophyta</taxon>
        <taxon>Magnoliopsida</taxon>
        <taxon>eudicotyledons</taxon>
        <taxon>Gunneridae</taxon>
        <taxon>Pentapetalae</taxon>
        <taxon>asterids</taxon>
        <taxon>campanulids</taxon>
        <taxon>Asterales</taxon>
        <taxon>Asteraceae</taxon>
        <taxon>Asteroideae</taxon>
        <taxon>Anthemideae</taxon>
        <taxon>Anthemidinae</taxon>
        <taxon>Tanacetum</taxon>
    </lineage>
</organism>
<sequence length="343" mass="39860">MDDPNITMIEYIRLEEEKSQRHGGMFNWQTATFKKVEYYENEDDFFTDFENEFPAIVFDNTLTSENALPCEPTVSPLNKNKIYFRISLDESDDEDYTIIFYENSFSYKIIFVNDFKTNSENDNGKNNMPSSRKPTVDYLDDLDFFNDFENEFPAIVYNDYLTSKFDLLVEPPISSQHIDKLETSFSEYDEEEQNALHFGDLFPLDLDDVRRRMTWRQFILALGLHYKEEMAEPGARPSYVHIRDPVRRLCHRMIACSISGRGQGRRRWLTTHFSLISDEGLRGLSVVVNDLPVIDLHKLERLNIYSRYDDTWAWGSLGPERQHVAAASAPAAAEGALIADEDA</sequence>
<accession>A0A6L2MSU1</accession>
<comment type="caution">
    <text evidence="1">The sequence shown here is derived from an EMBL/GenBank/DDBJ whole genome shotgun (WGS) entry which is preliminary data.</text>
</comment>
<name>A0A6L2MSU1_TANCI</name>
<reference evidence="1" key="1">
    <citation type="journal article" date="2019" name="Sci. Rep.">
        <title>Draft genome of Tanacetum cinerariifolium, the natural source of mosquito coil.</title>
        <authorList>
            <person name="Yamashiro T."/>
            <person name="Shiraishi A."/>
            <person name="Satake H."/>
            <person name="Nakayama K."/>
        </authorList>
    </citation>
    <scope>NUCLEOTIDE SEQUENCE</scope>
</reference>
<gene>
    <name evidence="1" type="ORF">Tci_048417</name>
</gene>
<dbReference type="AlphaFoldDB" id="A0A6L2MSU1"/>
<proteinExistence type="predicted"/>
<dbReference type="EMBL" id="BKCJ010007280">
    <property type="protein sequence ID" value="GEU76439.1"/>
    <property type="molecule type" value="Genomic_DNA"/>
</dbReference>